<dbReference type="PANTHER" id="PTHR42643">
    <property type="entry name" value="IONOTROPIC RECEPTOR 20A-RELATED"/>
    <property type="match status" value="1"/>
</dbReference>
<keyword evidence="5 8" id="KW-0472">Membrane</keyword>
<dbReference type="InterPro" id="IPR052192">
    <property type="entry name" value="Insect_Ionotropic_Sensory_Rcpt"/>
</dbReference>
<dbReference type="AlphaFoldDB" id="A0AAW2HJK0"/>
<gene>
    <name evidence="9" type="ORF">PYX00_007578</name>
</gene>
<sequence length="662" mass="77155">MNLTIAMILTQNLGSVENTDWTVNTITKISNQYFRTGGDFFIFHYYVDQPEDFIMERVIKNLSETKKFIITYYNCTMNYEEPSPFLKPKGILLFIEFSKHTYTDNLNDFHQKIMKNINLELRVIVVLQHHKYVKDNDILFLLERSWNFNIRNVLVINSVVTDHAPAAIKLFHWQSTFDFKRDSGIKMQNVKKMTLSVQQKVGAFNIALQNGTQFEVTNAEDIRGHFLNISVAITPPYVWLNADRETLIGKQIENLTTDLVDGLEISILREFQKKYNLSGNFIIHSPELDDMKDIKDENNENYDSEYSALEETAFGTSDIAIGGAIASEELYSFFGVSAVYFQDDMDLYVQDAREIPRWKNLYLMFNYRIWIFIGAVHVLASITIYLKVRSGRFQNGEIDFSTAMLTAWGTILSQSLPRTVPDKMRLFFFACLAYGMHISTFYQSGLITVINQKFYIKPIRTIEEAREANMTVCLSSITYDYYDSDSIHEQLEYSPETIAEPNYTTCLDRVTVDRNIMALVPHMTTEYTIPLQYIDANHRKKITGLTKRLISFPVSMYLKKASPYKKPLDFVIRGLIEFGFITKWWDDIRASTVYKRKGWKKFTAQEYVSISLKNVMGVFSIFLLFTVISIAVFIAELTWFKFSQWRTARRLRRNGVNKRFIH</sequence>
<keyword evidence="6" id="KW-0675">Receptor</keyword>
<name>A0AAW2HJK0_9NEOP</name>
<feature type="transmembrane region" description="Helical" evidence="8">
    <location>
        <begin position="367"/>
        <end position="386"/>
    </location>
</feature>
<reference evidence="9" key="1">
    <citation type="journal article" date="2024" name="Gigascience">
        <title>Chromosome-level genome of the poultry shaft louse Menopon gallinae provides insight into the host-switching and adaptive evolution of parasitic lice.</title>
        <authorList>
            <person name="Xu Y."/>
            <person name="Ma L."/>
            <person name="Liu S."/>
            <person name="Liang Y."/>
            <person name="Liu Q."/>
            <person name="He Z."/>
            <person name="Tian L."/>
            <person name="Duan Y."/>
            <person name="Cai W."/>
            <person name="Li H."/>
            <person name="Song F."/>
        </authorList>
    </citation>
    <scope>NUCLEOTIDE SEQUENCE</scope>
    <source>
        <strain evidence="9">Cailab_2023a</strain>
    </source>
</reference>
<comment type="caution">
    <text evidence="9">The sequence shown here is derived from an EMBL/GenBank/DDBJ whole genome shotgun (WGS) entry which is preliminary data.</text>
</comment>
<accession>A0AAW2HJK0</accession>
<organism evidence="9">
    <name type="scientific">Menopon gallinae</name>
    <name type="common">poultry shaft louse</name>
    <dbReference type="NCBI Taxonomy" id="328185"/>
    <lineage>
        <taxon>Eukaryota</taxon>
        <taxon>Metazoa</taxon>
        <taxon>Ecdysozoa</taxon>
        <taxon>Arthropoda</taxon>
        <taxon>Hexapoda</taxon>
        <taxon>Insecta</taxon>
        <taxon>Pterygota</taxon>
        <taxon>Neoptera</taxon>
        <taxon>Paraneoptera</taxon>
        <taxon>Psocodea</taxon>
        <taxon>Troctomorpha</taxon>
        <taxon>Phthiraptera</taxon>
        <taxon>Amblycera</taxon>
        <taxon>Menoponidae</taxon>
        <taxon>Menopon</taxon>
    </lineage>
</organism>
<dbReference type="EMBL" id="JARGDH010000004">
    <property type="protein sequence ID" value="KAL0270034.1"/>
    <property type="molecule type" value="Genomic_DNA"/>
</dbReference>
<proteinExistence type="predicted"/>
<evidence type="ECO:0000256" key="2">
    <source>
        <dbReference type="ARBA" id="ARBA00022475"/>
    </source>
</evidence>
<evidence type="ECO:0000256" key="1">
    <source>
        <dbReference type="ARBA" id="ARBA00004651"/>
    </source>
</evidence>
<comment type="subcellular location">
    <subcellularLocation>
        <location evidence="1">Cell membrane</location>
        <topology evidence="1">Multi-pass membrane protein</topology>
    </subcellularLocation>
</comment>
<protein>
    <submittedName>
        <fullName evidence="9">Uncharacterized protein</fullName>
    </submittedName>
</protein>
<evidence type="ECO:0000256" key="7">
    <source>
        <dbReference type="ARBA" id="ARBA00023180"/>
    </source>
</evidence>
<feature type="transmembrane region" description="Helical" evidence="8">
    <location>
        <begin position="426"/>
        <end position="450"/>
    </location>
</feature>
<evidence type="ECO:0000256" key="4">
    <source>
        <dbReference type="ARBA" id="ARBA00022989"/>
    </source>
</evidence>
<keyword evidence="4 8" id="KW-1133">Transmembrane helix</keyword>
<evidence type="ECO:0000256" key="6">
    <source>
        <dbReference type="ARBA" id="ARBA00023170"/>
    </source>
</evidence>
<feature type="transmembrane region" description="Helical" evidence="8">
    <location>
        <begin position="615"/>
        <end position="640"/>
    </location>
</feature>
<evidence type="ECO:0000313" key="9">
    <source>
        <dbReference type="EMBL" id="KAL0270034.1"/>
    </source>
</evidence>
<keyword evidence="7" id="KW-0325">Glycoprotein</keyword>
<keyword evidence="2" id="KW-1003">Cell membrane</keyword>
<evidence type="ECO:0000256" key="8">
    <source>
        <dbReference type="SAM" id="Phobius"/>
    </source>
</evidence>
<keyword evidence="3 8" id="KW-0812">Transmembrane</keyword>
<dbReference type="Gene3D" id="1.10.287.70">
    <property type="match status" value="1"/>
</dbReference>
<dbReference type="GO" id="GO:0005886">
    <property type="term" value="C:plasma membrane"/>
    <property type="evidence" value="ECO:0007669"/>
    <property type="project" value="UniProtKB-SubCell"/>
</dbReference>
<evidence type="ECO:0000256" key="3">
    <source>
        <dbReference type="ARBA" id="ARBA00022692"/>
    </source>
</evidence>
<dbReference type="PANTHER" id="PTHR42643:SF24">
    <property type="entry name" value="IONOTROPIC RECEPTOR 60A"/>
    <property type="match status" value="1"/>
</dbReference>
<evidence type="ECO:0000256" key="5">
    <source>
        <dbReference type="ARBA" id="ARBA00023136"/>
    </source>
</evidence>
<dbReference type="SUPFAM" id="SSF53850">
    <property type="entry name" value="Periplasmic binding protein-like II"/>
    <property type="match status" value="1"/>
</dbReference>